<sequence>MSTVCNSNSHRPRSQWPNQSQPDRTRTETFYC</sequence>
<evidence type="ECO:0000313" key="2">
    <source>
        <dbReference type="EMBL" id="KAJ6393048.1"/>
    </source>
</evidence>
<dbReference type="Proteomes" id="UP001141253">
    <property type="component" value="Chromosome 1"/>
</dbReference>
<dbReference type="EMBL" id="JAPFFI010000005">
    <property type="protein sequence ID" value="KAJ6393048.1"/>
    <property type="molecule type" value="Genomic_DNA"/>
</dbReference>
<accession>A0ABQ9C1C3</accession>
<protein>
    <submittedName>
        <fullName evidence="2">Uncharacterized protein</fullName>
    </submittedName>
</protein>
<feature type="compositionally biased region" description="Basic and acidic residues" evidence="1">
    <location>
        <begin position="23"/>
        <end position="32"/>
    </location>
</feature>
<feature type="region of interest" description="Disordered" evidence="1">
    <location>
        <begin position="1"/>
        <end position="32"/>
    </location>
</feature>
<comment type="caution">
    <text evidence="2">The sequence shown here is derived from an EMBL/GenBank/DDBJ whole genome shotgun (WGS) entry which is preliminary data.</text>
</comment>
<evidence type="ECO:0000313" key="3">
    <source>
        <dbReference type="Proteomes" id="UP001141253"/>
    </source>
</evidence>
<name>A0ABQ9C1C3_9ROSI</name>
<keyword evidence="3" id="KW-1185">Reference proteome</keyword>
<organism evidence="2 3">
    <name type="scientific">Salix suchowensis</name>
    <dbReference type="NCBI Taxonomy" id="1278906"/>
    <lineage>
        <taxon>Eukaryota</taxon>
        <taxon>Viridiplantae</taxon>
        <taxon>Streptophyta</taxon>
        <taxon>Embryophyta</taxon>
        <taxon>Tracheophyta</taxon>
        <taxon>Spermatophyta</taxon>
        <taxon>Magnoliopsida</taxon>
        <taxon>eudicotyledons</taxon>
        <taxon>Gunneridae</taxon>
        <taxon>Pentapetalae</taxon>
        <taxon>rosids</taxon>
        <taxon>fabids</taxon>
        <taxon>Malpighiales</taxon>
        <taxon>Salicaceae</taxon>
        <taxon>Saliceae</taxon>
        <taxon>Salix</taxon>
    </lineage>
</organism>
<evidence type="ECO:0000256" key="1">
    <source>
        <dbReference type="SAM" id="MobiDB-lite"/>
    </source>
</evidence>
<gene>
    <name evidence="2" type="ORF">OIU77_022515</name>
</gene>
<feature type="compositionally biased region" description="Polar residues" evidence="1">
    <location>
        <begin position="1"/>
        <end position="22"/>
    </location>
</feature>
<reference evidence="2" key="1">
    <citation type="submission" date="2022-10" db="EMBL/GenBank/DDBJ databases">
        <authorList>
            <person name="Hyden B.L."/>
            <person name="Feng K."/>
            <person name="Yates T."/>
            <person name="Jawdy S."/>
            <person name="Smart L.B."/>
            <person name="Muchero W."/>
        </authorList>
    </citation>
    <scope>NUCLEOTIDE SEQUENCE</scope>
    <source>
        <tissue evidence="2">Shoot tip</tissue>
    </source>
</reference>
<reference evidence="2" key="2">
    <citation type="journal article" date="2023" name="Int. J. Mol. Sci.">
        <title>De Novo Assembly and Annotation of 11 Diverse Shrub Willow (Salix) Genomes Reveals Novel Gene Organization in Sex-Linked Regions.</title>
        <authorList>
            <person name="Hyden B."/>
            <person name="Feng K."/>
            <person name="Yates T.B."/>
            <person name="Jawdy S."/>
            <person name="Cereghino C."/>
            <person name="Smart L.B."/>
            <person name="Muchero W."/>
        </authorList>
    </citation>
    <scope>NUCLEOTIDE SEQUENCE</scope>
    <source>
        <tissue evidence="2">Shoot tip</tissue>
    </source>
</reference>
<proteinExistence type="predicted"/>